<dbReference type="EMBL" id="LSRQ01001222">
    <property type="protein sequence ID" value="OAY78684.1"/>
    <property type="molecule type" value="Genomic_DNA"/>
</dbReference>
<evidence type="ECO:0000256" key="7">
    <source>
        <dbReference type="ARBA" id="ARBA00023136"/>
    </source>
</evidence>
<dbReference type="PANTHER" id="PTHR33573:SF48">
    <property type="entry name" value="CASP-LIKE PROTEIN 3A1"/>
    <property type="match status" value="1"/>
</dbReference>
<keyword evidence="5 9" id="KW-0812">Transmembrane</keyword>
<dbReference type="InterPro" id="IPR006459">
    <property type="entry name" value="CASP/CASPL"/>
</dbReference>
<gene>
    <name evidence="11" type="ORF">ACMD2_02181</name>
</gene>
<protein>
    <recommendedName>
        <fullName evidence="9">CASP-like protein</fullName>
    </recommendedName>
</protein>
<dbReference type="Pfam" id="PF04535">
    <property type="entry name" value="CASP_dom"/>
    <property type="match status" value="1"/>
</dbReference>
<dbReference type="InterPro" id="IPR006702">
    <property type="entry name" value="CASP_dom"/>
</dbReference>
<evidence type="ECO:0000313" key="12">
    <source>
        <dbReference type="Proteomes" id="UP000092600"/>
    </source>
</evidence>
<accession>A0A199VNQ8</accession>
<dbReference type="STRING" id="4615.A0A199VNQ8"/>
<dbReference type="Proteomes" id="UP000092600">
    <property type="component" value="Unassembled WGS sequence"/>
</dbReference>
<evidence type="ECO:0000256" key="2">
    <source>
        <dbReference type="ARBA" id="ARBA00007651"/>
    </source>
</evidence>
<feature type="transmembrane region" description="Helical" evidence="9">
    <location>
        <begin position="99"/>
        <end position="117"/>
    </location>
</feature>
<evidence type="ECO:0000259" key="10">
    <source>
        <dbReference type="Pfam" id="PF04535"/>
    </source>
</evidence>
<dbReference type="GO" id="GO:0005886">
    <property type="term" value="C:plasma membrane"/>
    <property type="evidence" value="ECO:0007669"/>
    <property type="project" value="UniProtKB-SubCell"/>
</dbReference>
<sequence>MKGVAEVGIEMGEAGAAKVAAAAESGTMSGPLVAAAAESGAAERRRWDAAAAAARVAAAASSLLALGIMVSAEQRGSLSVFGLQLPLYSKWSFSDSLEYLVGISAAVAAHSLLQLLLSMRKLVKRVPVIPSRSHAWVLFAGDQVFAYAMMSAGSAAAGVTNLNRAGIRHTALPNFCKPLHQFCNRMVISITFAFLSCLFLAISAVLDVIWLSKF</sequence>
<evidence type="ECO:0000256" key="6">
    <source>
        <dbReference type="ARBA" id="ARBA00022989"/>
    </source>
</evidence>
<feature type="domain" description="Casparian strip membrane protein" evidence="10">
    <location>
        <begin position="46"/>
        <end position="199"/>
    </location>
</feature>
<dbReference type="AlphaFoldDB" id="A0A199VNQ8"/>
<dbReference type="NCBIfam" id="TIGR01569">
    <property type="entry name" value="A_tha_TIGR01569"/>
    <property type="match status" value="1"/>
</dbReference>
<keyword evidence="8" id="KW-0325">Glycoprotein</keyword>
<evidence type="ECO:0000256" key="5">
    <source>
        <dbReference type="ARBA" id="ARBA00022692"/>
    </source>
</evidence>
<evidence type="ECO:0000256" key="9">
    <source>
        <dbReference type="RuleBase" id="RU361233"/>
    </source>
</evidence>
<comment type="subunit">
    <text evidence="3 9">Homodimer and heterodimers.</text>
</comment>
<proteinExistence type="inferred from homology"/>
<evidence type="ECO:0000256" key="3">
    <source>
        <dbReference type="ARBA" id="ARBA00011489"/>
    </source>
</evidence>
<keyword evidence="7 9" id="KW-0472">Membrane</keyword>
<dbReference type="PANTHER" id="PTHR33573">
    <property type="entry name" value="CASP-LIKE PROTEIN 4A4"/>
    <property type="match status" value="1"/>
</dbReference>
<evidence type="ECO:0000313" key="11">
    <source>
        <dbReference type="EMBL" id="OAY78684.1"/>
    </source>
</evidence>
<feature type="transmembrane region" description="Helical" evidence="9">
    <location>
        <begin position="187"/>
        <end position="211"/>
    </location>
</feature>
<organism evidence="11 12">
    <name type="scientific">Ananas comosus</name>
    <name type="common">Pineapple</name>
    <name type="synonym">Ananas ananas</name>
    <dbReference type="NCBI Taxonomy" id="4615"/>
    <lineage>
        <taxon>Eukaryota</taxon>
        <taxon>Viridiplantae</taxon>
        <taxon>Streptophyta</taxon>
        <taxon>Embryophyta</taxon>
        <taxon>Tracheophyta</taxon>
        <taxon>Spermatophyta</taxon>
        <taxon>Magnoliopsida</taxon>
        <taxon>Liliopsida</taxon>
        <taxon>Poales</taxon>
        <taxon>Bromeliaceae</taxon>
        <taxon>Bromelioideae</taxon>
        <taxon>Ananas</taxon>
    </lineage>
</organism>
<comment type="caution">
    <text evidence="9">Lacks conserved residue(s) required for the propagation of feature annotation.</text>
</comment>
<keyword evidence="6 9" id="KW-1133">Transmembrane helix</keyword>
<reference evidence="11 12" key="1">
    <citation type="journal article" date="2016" name="DNA Res.">
        <title>The draft genome of MD-2 pineapple using hybrid error correction of long reads.</title>
        <authorList>
            <person name="Redwan R.M."/>
            <person name="Saidin A."/>
            <person name="Kumar S.V."/>
        </authorList>
    </citation>
    <scope>NUCLEOTIDE SEQUENCE [LARGE SCALE GENOMIC DNA]</scope>
    <source>
        <strain evidence="12">cv. MD2</strain>
        <tissue evidence="11">Leaf</tissue>
    </source>
</reference>
<comment type="subcellular location">
    <subcellularLocation>
        <location evidence="1 9">Cell membrane</location>
        <topology evidence="1 9">Multi-pass membrane protein</topology>
    </subcellularLocation>
</comment>
<comment type="similarity">
    <text evidence="2 9">Belongs to the Casparian strip membrane proteins (CASP) family.</text>
</comment>
<feature type="transmembrane region" description="Helical" evidence="9">
    <location>
        <begin position="52"/>
        <end position="72"/>
    </location>
</feature>
<evidence type="ECO:0000256" key="1">
    <source>
        <dbReference type="ARBA" id="ARBA00004651"/>
    </source>
</evidence>
<comment type="caution">
    <text evidence="11">The sequence shown here is derived from an EMBL/GenBank/DDBJ whole genome shotgun (WGS) entry which is preliminary data.</text>
</comment>
<evidence type="ECO:0000256" key="8">
    <source>
        <dbReference type="ARBA" id="ARBA00023180"/>
    </source>
</evidence>
<name>A0A199VNQ8_ANACO</name>
<evidence type="ECO:0000256" key="4">
    <source>
        <dbReference type="ARBA" id="ARBA00022475"/>
    </source>
</evidence>
<keyword evidence="4 9" id="KW-1003">Cell membrane</keyword>